<protein>
    <recommendedName>
        <fullName evidence="4">Outer membrane protein beta-barrel domain-containing protein</fullName>
    </recommendedName>
</protein>
<dbReference type="EMBL" id="CP035107">
    <property type="protein sequence ID" value="QAR30100.1"/>
    <property type="molecule type" value="Genomic_DNA"/>
</dbReference>
<name>A0A410JPM9_ORNRH</name>
<organism evidence="2 3">
    <name type="scientific">Ornithobacterium rhinotracheale</name>
    <dbReference type="NCBI Taxonomy" id="28251"/>
    <lineage>
        <taxon>Bacteria</taxon>
        <taxon>Pseudomonadati</taxon>
        <taxon>Bacteroidota</taxon>
        <taxon>Flavobacteriia</taxon>
        <taxon>Flavobacteriales</taxon>
        <taxon>Weeksellaceae</taxon>
        <taxon>Ornithobacterium</taxon>
    </lineage>
</organism>
<dbReference type="Proteomes" id="UP000287701">
    <property type="component" value="Chromosome"/>
</dbReference>
<gene>
    <name evidence="2" type="ORF">EQP59_01355</name>
</gene>
<dbReference type="AlphaFoldDB" id="A0A410JPM9"/>
<feature type="chain" id="PRO_5019067373" description="Outer membrane protein beta-barrel domain-containing protein" evidence="1">
    <location>
        <begin position="23"/>
        <end position="218"/>
    </location>
</feature>
<keyword evidence="1" id="KW-0732">Signal</keyword>
<proteinExistence type="predicted"/>
<evidence type="ECO:0000313" key="2">
    <source>
        <dbReference type="EMBL" id="QAR30100.1"/>
    </source>
</evidence>
<sequence length="218" mass="24184">MKSLVKTLLTFCLLINISSVLGQENKPQEKKERKKVFVGIDLAQPALQFFTHKTGYEASAIVPIRKKWYAAAEAGYEKNEYDDVGWKGKSSGFFTNIGANWIVSQDNENPNMNFYMGGRVGFSLFNQEFSEAPVQGYRESPISISIPSHSATAVWFEPLVGASVPIGNSNFYINANTGINILLFKKTDQNIDPIAIPGFGKNNNGLNLRVVWAIGYAF</sequence>
<dbReference type="Pfam" id="PF19515">
    <property type="entry name" value="DUF6048"/>
    <property type="match status" value="1"/>
</dbReference>
<accession>A0A410JPM9</accession>
<feature type="signal peptide" evidence="1">
    <location>
        <begin position="1"/>
        <end position="22"/>
    </location>
</feature>
<evidence type="ECO:0008006" key="4">
    <source>
        <dbReference type="Google" id="ProtNLM"/>
    </source>
</evidence>
<evidence type="ECO:0000313" key="3">
    <source>
        <dbReference type="Proteomes" id="UP000287701"/>
    </source>
</evidence>
<reference evidence="2 3" key="1">
    <citation type="submission" date="2019-01" db="EMBL/GenBank/DDBJ databases">
        <title>Whole Genome of Ornithobacterium rhinotracheale FARPER-174b.</title>
        <authorList>
            <person name="Tataje-Lavanda L.A."/>
            <person name="Montalvan A."/>
            <person name="Montesinos R."/>
            <person name="Zimic M."/>
            <person name="Fernandez-Sanchez M."/>
            <person name="Fernandez-Diaz M."/>
        </authorList>
    </citation>
    <scope>NUCLEOTIDE SEQUENCE [LARGE SCALE GENOMIC DNA]</scope>
    <source>
        <strain evidence="2 3">FARPER-174b</strain>
    </source>
</reference>
<evidence type="ECO:0000256" key="1">
    <source>
        <dbReference type="SAM" id="SignalP"/>
    </source>
</evidence>
<dbReference type="InterPro" id="IPR046111">
    <property type="entry name" value="DUF6048"/>
</dbReference>
<dbReference type="RefSeq" id="WP_128500607.1">
    <property type="nucleotide sequence ID" value="NZ_CP035107.1"/>
</dbReference>
<dbReference type="OrthoDB" id="1431221at2"/>